<evidence type="ECO:0000256" key="13">
    <source>
        <dbReference type="ARBA" id="ARBA00023034"/>
    </source>
</evidence>
<evidence type="ECO:0000256" key="15">
    <source>
        <dbReference type="ARBA" id="ARBA00023157"/>
    </source>
</evidence>
<evidence type="ECO:0000256" key="19">
    <source>
        <dbReference type="ARBA" id="ARBA00031203"/>
    </source>
</evidence>
<feature type="disulfide bond" evidence="25">
    <location>
        <begin position="265"/>
        <end position="268"/>
    </location>
</feature>
<reference evidence="26 27" key="1">
    <citation type="submission" date="2023-10" db="EMBL/GenBank/DDBJ databases">
        <title>Genomes of two closely related lineages of the louse Polyplax serrata with different host specificities.</title>
        <authorList>
            <person name="Martinu J."/>
            <person name="Tarabai H."/>
            <person name="Stefka J."/>
            <person name="Hypsa V."/>
        </authorList>
    </citation>
    <scope>NUCLEOTIDE SEQUENCE [LARGE SCALE GENOMIC DNA]</scope>
    <source>
        <strain evidence="26">HR10_N</strain>
    </source>
</reference>
<evidence type="ECO:0000256" key="8">
    <source>
        <dbReference type="ARBA" id="ARBA00022679"/>
    </source>
</evidence>
<comment type="similarity">
    <text evidence="4">Belongs to the glycosyltransferase 16 (GT16) protein family.</text>
</comment>
<dbReference type="SUPFAM" id="SSF53448">
    <property type="entry name" value="Nucleotide-diphospho-sugar transferases"/>
    <property type="match status" value="1"/>
</dbReference>
<accession>A0AAN8P1C3</accession>
<keyword evidence="9" id="KW-0812">Transmembrane</keyword>
<evidence type="ECO:0000313" key="26">
    <source>
        <dbReference type="EMBL" id="KAK6638784.1"/>
    </source>
</evidence>
<evidence type="ECO:0000256" key="10">
    <source>
        <dbReference type="ARBA" id="ARBA00022723"/>
    </source>
</evidence>
<evidence type="ECO:0000256" key="23">
    <source>
        <dbReference type="PIRSR" id="PIRSR607754-1"/>
    </source>
</evidence>
<dbReference type="InterPro" id="IPR029044">
    <property type="entry name" value="Nucleotide-diphossugar_trans"/>
</dbReference>
<evidence type="ECO:0000256" key="7">
    <source>
        <dbReference type="ARBA" id="ARBA00022676"/>
    </source>
</evidence>
<evidence type="ECO:0000256" key="25">
    <source>
        <dbReference type="PIRSR" id="PIRSR607754-3"/>
    </source>
</evidence>
<comment type="cofactor">
    <cofactor evidence="1 24">
        <name>Mn(2+)</name>
        <dbReference type="ChEBI" id="CHEBI:29035"/>
    </cofactor>
</comment>
<evidence type="ECO:0000256" key="11">
    <source>
        <dbReference type="ARBA" id="ARBA00022968"/>
    </source>
</evidence>
<evidence type="ECO:0000256" key="24">
    <source>
        <dbReference type="PIRSR" id="PIRSR607754-2"/>
    </source>
</evidence>
<dbReference type="GO" id="GO:0046872">
    <property type="term" value="F:metal ion binding"/>
    <property type="evidence" value="ECO:0007669"/>
    <property type="project" value="UniProtKB-KW"/>
</dbReference>
<dbReference type="GO" id="GO:0000139">
    <property type="term" value="C:Golgi membrane"/>
    <property type="evidence" value="ECO:0007669"/>
    <property type="project" value="UniProtKB-SubCell"/>
</dbReference>
<keyword evidence="17 24" id="KW-0464">Manganese</keyword>
<evidence type="ECO:0000256" key="12">
    <source>
        <dbReference type="ARBA" id="ARBA00022989"/>
    </source>
</evidence>
<keyword evidence="11" id="KW-0735">Signal-anchor</keyword>
<feature type="disulfide bond" evidence="25">
    <location>
        <begin position="157"/>
        <end position="173"/>
    </location>
</feature>
<organism evidence="26 27">
    <name type="scientific">Polyplax serrata</name>
    <name type="common">Common mouse louse</name>
    <dbReference type="NCBI Taxonomy" id="468196"/>
    <lineage>
        <taxon>Eukaryota</taxon>
        <taxon>Metazoa</taxon>
        <taxon>Ecdysozoa</taxon>
        <taxon>Arthropoda</taxon>
        <taxon>Hexapoda</taxon>
        <taxon>Insecta</taxon>
        <taxon>Pterygota</taxon>
        <taxon>Neoptera</taxon>
        <taxon>Paraneoptera</taxon>
        <taxon>Psocodea</taxon>
        <taxon>Troctomorpha</taxon>
        <taxon>Phthiraptera</taxon>
        <taxon>Anoplura</taxon>
        <taxon>Polyplacidae</taxon>
        <taxon>Polyplax</taxon>
    </lineage>
</organism>
<dbReference type="GO" id="GO:0008455">
    <property type="term" value="F:alpha-1,6-mannosylglycoprotein 2-beta-N-acetylglucosaminyltransferase activity"/>
    <property type="evidence" value="ECO:0007669"/>
    <property type="project" value="UniProtKB-EC"/>
</dbReference>
<keyword evidence="13" id="KW-0333">Golgi apparatus</keyword>
<evidence type="ECO:0000256" key="21">
    <source>
        <dbReference type="ARBA" id="ARBA00032915"/>
    </source>
</evidence>
<evidence type="ECO:0000256" key="4">
    <source>
        <dbReference type="ARBA" id="ARBA00011011"/>
    </source>
</evidence>
<feature type="binding site" evidence="23">
    <location>
        <begin position="84"/>
        <end position="88"/>
    </location>
    <ligand>
        <name>substrate</name>
    </ligand>
</feature>
<feature type="binding site" evidence="24">
    <location>
        <position position="243"/>
    </location>
    <ligand>
        <name>Mn(2+)</name>
        <dbReference type="ChEBI" id="CHEBI:29035"/>
    </ligand>
</feature>
<dbReference type="GO" id="GO:0006487">
    <property type="term" value="P:protein N-linked glycosylation"/>
    <property type="evidence" value="ECO:0007669"/>
    <property type="project" value="TreeGrafter"/>
</dbReference>
<comment type="catalytic activity">
    <reaction evidence="22">
        <text>an N(4)-{beta-D-GlcNAc-(1-&gt;2)-alpha-D-Man-(1-&gt;3)-[alpha-D-Man-(1-&gt;6)]-beta-D-Man-(1-&gt;4)-beta-D-GlcNAc-(1-&gt;4)-beta-D-GlcNAc}-L-asparaginyl-[protein] + UDP-N-acetyl-alpha-D-glucosamine = N(4)-{beta-D-GlcNAc-(1-&gt;2)-alpha-D-Man-(1-&gt;3)-[beta-D-GlcNAc-(1-&gt;2)-alpha-D-Man-(1-&gt;6)]-beta-D-Man-(1-&gt;4)-beta-D-GlcNAc-(1-&gt;4)-beta-D-GlcNAc}-L-asparaginyl-[protein] + UDP + H(+)</text>
        <dbReference type="Rhea" id="RHEA:12941"/>
        <dbReference type="Rhea" id="RHEA-COMP:13526"/>
        <dbReference type="Rhea" id="RHEA-COMP:14369"/>
        <dbReference type="ChEBI" id="CHEBI:15378"/>
        <dbReference type="ChEBI" id="CHEBI:57705"/>
        <dbReference type="ChEBI" id="CHEBI:58223"/>
        <dbReference type="ChEBI" id="CHEBI:60615"/>
        <dbReference type="ChEBI" id="CHEBI:60651"/>
        <dbReference type="EC" id="2.4.1.143"/>
    </reaction>
</comment>
<evidence type="ECO:0000256" key="3">
    <source>
        <dbReference type="ARBA" id="ARBA00004922"/>
    </source>
</evidence>
<comment type="pathway">
    <text evidence="3">Protein modification; protein glycosylation.</text>
</comment>
<keyword evidence="8" id="KW-0808">Transferase</keyword>
<feature type="disulfide bond" evidence="25">
    <location>
        <begin position="360"/>
        <end position="462"/>
    </location>
</feature>
<feature type="disulfide bond" evidence="25">
    <location>
        <begin position="355"/>
        <end position="378"/>
    </location>
</feature>
<comment type="caution">
    <text evidence="26">The sequence shown here is derived from an EMBL/GenBank/DDBJ whole genome shotgun (WGS) entry which is preliminary data.</text>
</comment>
<dbReference type="EC" id="2.4.1.143" evidence="5"/>
<sequence>MKDCDPLEETSNDSIASIFTMVPKDFHKYLKPRPRTGNETLDHPRPLNISEIVAEIKKYNEMQYVHNEDVFGALQNDSLIVVIQVHERISYLRHLIVSLGQARDIDSVLLVFSHDYFDVEINDLVQSIDFCKVLQIFYPYSIQTHPNVFPGPSAGDCPRDMNKNDINKEMYQCPMARLVRSLQRSQVHTDQTSLVVESKSSVHPIRSHSTSYRQVEEKGATALLEPYERKNEALRLVLFLEEDHYVAEDFIYLLRLMQETARNSCPQCDVYSLGTYQKTYVYYGNSRKVGFLYFRFSGSNVGGFARPIVTANCYLGYSQLLAWHFLKVETSSWVSSRHNMGMAMNKTVWNKIRKCAVNFCTYDDYNWDWSLQNVSTNCLKKEMEVMMCRGPRVFHIGECGFHHKKQNCQAMSVVSRVQTVLRSAKKYLFPKNLQLVTTSLVRKQTIKNGNGGWSDLRDQQLCLSMLKNT</sequence>
<keyword evidence="16" id="KW-0325">Glycoprotein</keyword>
<feature type="binding site" evidence="24">
    <location>
        <position position="395"/>
    </location>
    <ligand>
        <name>Mn(2+)</name>
        <dbReference type="ChEBI" id="CHEBI:29035"/>
    </ligand>
</feature>
<proteinExistence type="inferred from homology"/>
<keyword evidence="15 25" id="KW-1015">Disulfide bond</keyword>
<evidence type="ECO:0000256" key="22">
    <source>
        <dbReference type="ARBA" id="ARBA00093257"/>
    </source>
</evidence>
<dbReference type="GO" id="GO:0009312">
    <property type="term" value="P:oligosaccharide biosynthetic process"/>
    <property type="evidence" value="ECO:0007669"/>
    <property type="project" value="InterPro"/>
</dbReference>
<evidence type="ECO:0000256" key="6">
    <source>
        <dbReference type="ARBA" id="ARBA00014817"/>
    </source>
</evidence>
<protein>
    <recommendedName>
        <fullName evidence="6">Alpha-1,6-mannosyl-glycoprotein 2-beta-N-acetylglucosaminyltransferase</fullName>
        <ecNumber evidence="5">2.4.1.143</ecNumber>
    </recommendedName>
    <alternativeName>
        <fullName evidence="21">Beta-1,2-N-acetylglucosaminyltransferase II</fullName>
    </alternativeName>
    <alternativeName>
        <fullName evidence="20">GlcNAc-T II</fullName>
    </alternativeName>
    <alternativeName>
        <fullName evidence="19">Mannoside acetylglucosaminyltransferase 2</fullName>
    </alternativeName>
    <alternativeName>
        <fullName evidence="18">N-glycosyl-oligosaccharide-glycoprotein N-acetylglucosaminyltransferase II</fullName>
    </alternativeName>
</protein>
<evidence type="ECO:0000313" key="27">
    <source>
        <dbReference type="Proteomes" id="UP001372834"/>
    </source>
</evidence>
<dbReference type="Gene3D" id="3.90.550.10">
    <property type="entry name" value="Spore Coat Polysaccharide Biosynthesis Protein SpsA, Chain A"/>
    <property type="match status" value="1"/>
</dbReference>
<evidence type="ECO:0000256" key="20">
    <source>
        <dbReference type="ARBA" id="ARBA00032552"/>
    </source>
</evidence>
<dbReference type="AlphaFoldDB" id="A0AAN8P1C3"/>
<comment type="subcellular location">
    <subcellularLocation>
        <location evidence="2">Golgi apparatus membrane</location>
        <topology evidence="2">Single-pass type II membrane protein</topology>
    </subcellularLocation>
</comment>
<evidence type="ECO:0000256" key="9">
    <source>
        <dbReference type="ARBA" id="ARBA00022692"/>
    </source>
</evidence>
<dbReference type="GO" id="GO:0005795">
    <property type="term" value="C:Golgi stack"/>
    <property type="evidence" value="ECO:0007669"/>
    <property type="project" value="InterPro"/>
</dbReference>
<feature type="disulfide bond" evidence="25">
    <location>
        <begin position="399"/>
        <end position="408"/>
    </location>
</feature>
<evidence type="ECO:0000256" key="5">
    <source>
        <dbReference type="ARBA" id="ARBA00012613"/>
    </source>
</evidence>
<keyword evidence="7" id="KW-0328">Glycosyltransferase</keyword>
<dbReference type="Pfam" id="PF05060">
    <property type="entry name" value="MGAT2"/>
    <property type="match status" value="3"/>
</dbReference>
<evidence type="ECO:0000256" key="16">
    <source>
        <dbReference type="ARBA" id="ARBA00023180"/>
    </source>
</evidence>
<name>A0AAN8P1C3_POLSC</name>
<keyword evidence="12" id="KW-1133">Transmembrane helix</keyword>
<dbReference type="InterPro" id="IPR007754">
    <property type="entry name" value="GlcNAc_II"/>
</dbReference>
<evidence type="ECO:0000256" key="14">
    <source>
        <dbReference type="ARBA" id="ARBA00023136"/>
    </source>
</evidence>
<evidence type="ECO:0000256" key="18">
    <source>
        <dbReference type="ARBA" id="ARBA00029663"/>
    </source>
</evidence>
<feature type="binding site" evidence="23">
    <location>
        <position position="115"/>
    </location>
    <ligand>
        <name>substrate</name>
    </ligand>
</feature>
<evidence type="ECO:0000256" key="1">
    <source>
        <dbReference type="ARBA" id="ARBA00001936"/>
    </source>
</evidence>
<evidence type="ECO:0000256" key="2">
    <source>
        <dbReference type="ARBA" id="ARBA00004323"/>
    </source>
</evidence>
<keyword evidence="10 24" id="KW-0479">Metal-binding</keyword>
<dbReference type="Proteomes" id="UP001372834">
    <property type="component" value="Unassembled WGS sequence"/>
</dbReference>
<dbReference type="EMBL" id="JAWJWE010000003">
    <property type="protein sequence ID" value="KAK6638784.1"/>
    <property type="molecule type" value="Genomic_DNA"/>
</dbReference>
<evidence type="ECO:0000256" key="17">
    <source>
        <dbReference type="ARBA" id="ARBA00023211"/>
    </source>
</evidence>
<dbReference type="PANTHER" id="PTHR12871">
    <property type="entry name" value="BETA-1,2-N-ACETYLGLUCOSAMINYLTRANSFERASE II"/>
    <property type="match status" value="1"/>
</dbReference>
<gene>
    <name evidence="26" type="ORF">RUM43_007053</name>
</gene>
<dbReference type="PANTHER" id="PTHR12871:SF0">
    <property type="entry name" value="ALPHA-1,6-MANNOSYL-GLYCOPROTEIN 2-BETA-N-ACETYLGLUCOSAMINYLTRANSFERASE"/>
    <property type="match status" value="1"/>
</dbReference>
<keyword evidence="14" id="KW-0472">Membrane</keyword>